<evidence type="ECO:0000256" key="1">
    <source>
        <dbReference type="SAM" id="MobiDB-lite"/>
    </source>
</evidence>
<dbReference type="InterPro" id="IPR029052">
    <property type="entry name" value="Metallo-depent_PP-like"/>
</dbReference>
<dbReference type="Pfam" id="PF00149">
    <property type="entry name" value="Metallophos"/>
    <property type="match status" value="1"/>
</dbReference>
<sequence length="671" mass="74670">MFVNKKGWYLLLSAIIFSGVLTGCESDSDNTDTSAPLVTDNSSEQPAVEEASDLPVFRIGLLPDTQGGTDSAGQAHVAMHPMREVLKHQDAAGVSMVIALGDLTDHGSAVEFAEWRSVADEYAEKGIEFLPVMGNHETSYAYTVEWIDNMRHFIPQDAVHMPGYEWVNYYVVRENVLVIGLAYYNLPIAFEWIKQVVYEQRENVDHIVIASHDGLIGAKYGQTREHIVEGTKDDNWVYQVQPQIREFLADNDVIYVQGHEHQYQRSLISAKTALNTLPSSSTPTGGNYRMDVYTQIMAGNASYKGYEFRYGERDLVQMIVSQKNATLSNGSEAYDVNSSLLTFQGPRVDYVSYFAPHTAHSNDASEAFEADWKLADRFSRTTDRCETVIYPDAIPEGTRSALVLQPEYRTNECLAPQGGFAKLMGGRNQTFNRTDTRTRDMGFTPGFSRAESLNDLMRLSYQWLFQYHESWTPNLNSPLRAAPDYDNNELIIPETTIDLKEHVTLSWLPATEETVSDILLVSGTQNQTGVYQDDYGVLKDIEVDTGLAMSRPNGSAKPPVVLPTTATKSWDIGTAVSDRYVLAFTGPEGADESLTMAIRSLEGGEQWSALAAETCVVEAEWQDSFLGTAPERAAGCDEQPLVGFDPAQPNQWWAVLQQDVELALVARSDLN</sequence>
<dbReference type="PROSITE" id="PS51257">
    <property type="entry name" value="PROKAR_LIPOPROTEIN"/>
    <property type="match status" value="1"/>
</dbReference>
<protein>
    <submittedName>
        <fullName evidence="4">Metallophosphoesterase</fullName>
    </submittedName>
</protein>
<keyword evidence="2" id="KW-0732">Signal</keyword>
<name>A0ABY8NBL8_9GAMM</name>
<feature type="domain" description="Calcineurin-like phosphoesterase" evidence="3">
    <location>
        <begin position="58"/>
        <end position="263"/>
    </location>
</feature>
<reference evidence="4 5" key="1">
    <citation type="submission" date="2023-02" db="EMBL/GenBank/DDBJ databases">
        <title>Description and genomic characterization of Microbulbifer bruguierae sp. nov., isolated from the sediment of mangrove plant Bruguiera sexangula.</title>
        <authorList>
            <person name="Long M."/>
        </authorList>
    </citation>
    <scope>NUCLEOTIDE SEQUENCE [LARGE SCALE GENOMIC DNA]</scope>
    <source>
        <strain evidence="4 5">H12</strain>
    </source>
</reference>
<feature type="signal peptide" evidence="2">
    <location>
        <begin position="1"/>
        <end position="22"/>
    </location>
</feature>
<evidence type="ECO:0000313" key="4">
    <source>
        <dbReference type="EMBL" id="WGL15804.1"/>
    </source>
</evidence>
<gene>
    <name evidence="4" type="ORF">PVT68_13615</name>
</gene>
<accession>A0ABY8NBL8</accession>
<evidence type="ECO:0000259" key="3">
    <source>
        <dbReference type="Pfam" id="PF00149"/>
    </source>
</evidence>
<evidence type="ECO:0000313" key="5">
    <source>
        <dbReference type="Proteomes" id="UP001236500"/>
    </source>
</evidence>
<feature type="region of interest" description="Disordered" evidence="1">
    <location>
        <begin position="28"/>
        <end position="49"/>
    </location>
</feature>
<feature type="compositionally biased region" description="Polar residues" evidence="1">
    <location>
        <begin position="31"/>
        <end position="45"/>
    </location>
</feature>
<dbReference type="RefSeq" id="WP_280318919.1">
    <property type="nucleotide sequence ID" value="NZ_CP118605.1"/>
</dbReference>
<evidence type="ECO:0000256" key="2">
    <source>
        <dbReference type="SAM" id="SignalP"/>
    </source>
</evidence>
<dbReference type="SUPFAM" id="SSF56300">
    <property type="entry name" value="Metallo-dependent phosphatases"/>
    <property type="match status" value="1"/>
</dbReference>
<dbReference type="Gene3D" id="3.60.21.10">
    <property type="match status" value="1"/>
</dbReference>
<feature type="chain" id="PRO_5046292495" evidence="2">
    <location>
        <begin position="23"/>
        <end position="671"/>
    </location>
</feature>
<dbReference type="InterPro" id="IPR004843">
    <property type="entry name" value="Calcineurin-like_PHP"/>
</dbReference>
<dbReference type="EMBL" id="CP118605">
    <property type="protein sequence ID" value="WGL15804.1"/>
    <property type="molecule type" value="Genomic_DNA"/>
</dbReference>
<keyword evidence="5" id="KW-1185">Reference proteome</keyword>
<dbReference type="Proteomes" id="UP001236500">
    <property type="component" value="Chromosome"/>
</dbReference>
<proteinExistence type="predicted"/>
<dbReference type="CDD" id="cd00838">
    <property type="entry name" value="MPP_superfamily"/>
    <property type="match status" value="1"/>
</dbReference>
<organism evidence="4 5">
    <name type="scientific">Microbulbifer bruguierae</name>
    <dbReference type="NCBI Taxonomy" id="3029061"/>
    <lineage>
        <taxon>Bacteria</taxon>
        <taxon>Pseudomonadati</taxon>
        <taxon>Pseudomonadota</taxon>
        <taxon>Gammaproteobacteria</taxon>
        <taxon>Cellvibrionales</taxon>
        <taxon>Microbulbiferaceae</taxon>
        <taxon>Microbulbifer</taxon>
    </lineage>
</organism>